<sequence length="328" mass="34981">MASGHEGGCLCGAVRYQVAPHRGNGYHCHCTACQKMTGASYLVEHCFAPEAFELLAGTPKVHAHVSGGSGKQVYIHFCANCGTKLYLTFERWTETLNIFSGTLDDPAVLDFSPETIRQIFVDRAPGGTLIPPGYETFSGHCDPADGSIALPVVFEETLLVGGSISGDVGPHVGGCLCGDVRYEARSDPSLIVICHCEFCRKALGGAPNFQCLFPPQDVTVTSGRPATYAQSSTGGGKMVQLNFCTRCGGGLWLASQSFAEVAVFRGTLDQPNRIMPARENTTQIFSDSAMPSSMIVAGVPTYRGASMQDGRSADARVFENHRLARAAR</sequence>
<dbReference type="PANTHER" id="PTHR33337:SF40">
    <property type="entry name" value="CENP-V_GFA DOMAIN-CONTAINING PROTEIN-RELATED"/>
    <property type="match status" value="1"/>
</dbReference>
<evidence type="ECO:0000256" key="2">
    <source>
        <dbReference type="ARBA" id="ARBA00022723"/>
    </source>
</evidence>
<evidence type="ECO:0000259" key="5">
    <source>
        <dbReference type="PROSITE" id="PS51891"/>
    </source>
</evidence>
<dbReference type="Proteomes" id="UP001559025">
    <property type="component" value="Unassembled WGS sequence"/>
</dbReference>
<evidence type="ECO:0000256" key="1">
    <source>
        <dbReference type="ARBA" id="ARBA00005495"/>
    </source>
</evidence>
<gene>
    <name evidence="6" type="ORF">V1479_25055</name>
</gene>
<evidence type="ECO:0000313" key="6">
    <source>
        <dbReference type="EMBL" id="MEX4010581.1"/>
    </source>
</evidence>
<dbReference type="SUPFAM" id="SSF51316">
    <property type="entry name" value="Mss4-like"/>
    <property type="match status" value="2"/>
</dbReference>
<evidence type="ECO:0000256" key="3">
    <source>
        <dbReference type="ARBA" id="ARBA00022833"/>
    </source>
</evidence>
<dbReference type="Pfam" id="PF04828">
    <property type="entry name" value="GFA"/>
    <property type="match status" value="2"/>
</dbReference>
<dbReference type="Gene3D" id="3.90.1590.10">
    <property type="entry name" value="glutathione-dependent formaldehyde- activating enzyme (gfa)"/>
    <property type="match status" value="2"/>
</dbReference>
<comment type="similarity">
    <text evidence="1">Belongs to the Gfa family.</text>
</comment>
<dbReference type="EMBL" id="JAZHFV010000017">
    <property type="protein sequence ID" value="MEX4010581.1"/>
    <property type="molecule type" value="Genomic_DNA"/>
</dbReference>
<dbReference type="InterPro" id="IPR011057">
    <property type="entry name" value="Mss4-like_sf"/>
</dbReference>
<organism evidence="6 7">
    <name type="scientific">Neoaquamicrobium sediminum</name>
    <dbReference type="NCBI Taxonomy" id="1849104"/>
    <lineage>
        <taxon>Bacteria</taxon>
        <taxon>Pseudomonadati</taxon>
        <taxon>Pseudomonadota</taxon>
        <taxon>Alphaproteobacteria</taxon>
        <taxon>Hyphomicrobiales</taxon>
        <taxon>Phyllobacteriaceae</taxon>
        <taxon>Neoaquamicrobium</taxon>
    </lineage>
</organism>
<dbReference type="InterPro" id="IPR006913">
    <property type="entry name" value="CENP-V/GFA"/>
</dbReference>
<accession>A0ABV3X0V6</accession>
<name>A0ABV3X0V6_9HYPH</name>
<dbReference type="PROSITE" id="PS51891">
    <property type="entry name" value="CENP_V_GFA"/>
    <property type="match status" value="2"/>
</dbReference>
<dbReference type="RefSeq" id="WP_368805246.1">
    <property type="nucleotide sequence ID" value="NZ_JAZHFV010000017.1"/>
</dbReference>
<keyword evidence="3" id="KW-0862">Zinc</keyword>
<dbReference type="PANTHER" id="PTHR33337">
    <property type="entry name" value="GFA DOMAIN-CONTAINING PROTEIN"/>
    <property type="match status" value="1"/>
</dbReference>
<reference evidence="6 7" key="1">
    <citation type="submission" date="2024-01" db="EMBL/GenBank/DDBJ databases">
        <title>New evidence supports the origin of RcGTA from prophage.</title>
        <authorList>
            <person name="Xu Y."/>
            <person name="Liu B."/>
            <person name="Chen F."/>
        </authorList>
    </citation>
    <scope>NUCLEOTIDE SEQUENCE [LARGE SCALE GENOMIC DNA]</scope>
    <source>
        <strain evidence="6 7">CBW1107-2</strain>
    </source>
</reference>
<evidence type="ECO:0000256" key="4">
    <source>
        <dbReference type="ARBA" id="ARBA00023239"/>
    </source>
</evidence>
<feature type="domain" description="CENP-V/GFA" evidence="5">
    <location>
        <begin position="5"/>
        <end position="138"/>
    </location>
</feature>
<keyword evidence="2" id="KW-0479">Metal-binding</keyword>
<keyword evidence="7" id="KW-1185">Reference proteome</keyword>
<feature type="domain" description="CENP-V/GFA" evidence="5">
    <location>
        <begin position="171"/>
        <end position="283"/>
    </location>
</feature>
<proteinExistence type="inferred from homology"/>
<evidence type="ECO:0000313" key="7">
    <source>
        <dbReference type="Proteomes" id="UP001559025"/>
    </source>
</evidence>
<protein>
    <submittedName>
        <fullName evidence="6">GFA family protein</fullName>
    </submittedName>
</protein>
<keyword evidence="4" id="KW-0456">Lyase</keyword>
<comment type="caution">
    <text evidence="6">The sequence shown here is derived from an EMBL/GenBank/DDBJ whole genome shotgun (WGS) entry which is preliminary data.</text>
</comment>